<dbReference type="EMBL" id="CP003218">
    <property type="protein sequence ID" value="AEX06013.1"/>
    <property type="molecule type" value="Genomic_DNA"/>
</dbReference>
<protein>
    <submittedName>
        <fullName evidence="1">Uncharacterized protein</fullName>
    </submittedName>
</protein>
<organism evidence="1 2">
    <name type="scientific">Klebsiella michiganensis (strain ATCC 8724 / DSM 4798 / JCM 20051 / NBRC 3318 / NRRL B-199 / KCTC 1686 / BUCSAV 143 / CCM 1901)</name>
    <dbReference type="NCBI Taxonomy" id="1006551"/>
    <lineage>
        <taxon>Bacteria</taxon>
        <taxon>Pseudomonadati</taxon>
        <taxon>Pseudomonadota</taxon>
        <taxon>Gammaproteobacteria</taxon>
        <taxon>Enterobacterales</taxon>
        <taxon>Enterobacteriaceae</taxon>
        <taxon>Klebsiella/Raoultella group</taxon>
        <taxon>Klebsiella</taxon>
    </lineage>
</organism>
<dbReference type="AlphaFoldDB" id="A0A0H3HET1"/>
<evidence type="ECO:0000313" key="1">
    <source>
        <dbReference type="EMBL" id="AEX06013.1"/>
    </source>
</evidence>
<sequence>MYSYLDIEKIKANLEWIVNQSSANSEMPSVSDRKTIYSLLELIQTYDGLLELIAQYGITVVDKEIIEGLSLTERFIAKVKSNANAF</sequence>
<name>A0A0H3HET1_KLEM8</name>
<reference evidence="1 2" key="1">
    <citation type="journal article" date="2012" name="J. Bacteriol.">
        <title>Complete genome sequence of Klebsiella oxytoca KCTC 1686, used in production of 2,3-butanediol.</title>
        <authorList>
            <person name="Shin S.H."/>
            <person name="Kim S."/>
            <person name="Kim J.Y."/>
            <person name="Lee S."/>
            <person name="Um Y."/>
            <person name="Oh M.K."/>
            <person name="Kim Y.R."/>
            <person name="Lee J."/>
            <person name="Yang K.S."/>
        </authorList>
    </citation>
    <scope>NUCLEOTIDE SEQUENCE [LARGE SCALE GENOMIC DNA]</scope>
    <source>
        <strain evidence="2">ATCC 8724 / DSM 4798 / JCM 20051 / NBRC 3318 / NRRL B-199 / KCTC 1686</strain>
    </source>
</reference>
<proteinExistence type="predicted"/>
<gene>
    <name evidence="1" type="ordered locus">KOX_21465</name>
</gene>
<dbReference type="KEGG" id="kox:KOX_21465"/>
<evidence type="ECO:0000313" key="2">
    <source>
        <dbReference type="Proteomes" id="UP000007843"/>
    </source>
</evidence>
<dbReference type="Proteomes" id="UP000007843">
    <property type="component" value="Chromosome"/>
</dbReference>
<accession>A0A0H3HET1</accession>
<dbReference type="HOGENOM" id="CLU_2492980_0_0_6"/>